<organism evidence="1 2">
    <name type="scientific">Apiospora aurea</name>
    <dbReference type="NCBI Taxonomy" id="335848"/>
    <lineage>
        <taxon>Eukaryota</taxon>
        <taxon>Fungi</taxon>
        <taxon>Dikarya</taxon>
        <taxon>Ascomycota</taxon>
        <taxon>Pezizomycotina</taxon>
        <taxon>Sordariomycetes</taxon>
        <taxon>Xylariomycetidae</taxon>
        <taxon>Amphisphaeriales</taxon>
        <taxon>Apiosporaceae</taxon>
        <taxon>Apiospora</taxon>
    </lineage>
</organism>
<dbReference type="InterPro" id="IPR052895">
    <property type="entry name" value="HetReg/Transcr_Mod"/>
</dbReference>
<dbReference type="EMBL" id="JAQQWE010000003">
    <property type="protein sequence ID" value="KAK7959008.1"/>
    <property type="molecule type" value="Genomic_DNA"/>
</dbReference>
<protein>
    <submittedName>
        <fullName evidence="1">HET-domain-containing protein</fullName>
    </submittedName>
</protein>
<dbReference type="RefSeq" id="XP_066702711.1">
    <property type="nucleotide sequence ID" value="XM_066840084.1"/>
</dbReference>
<comment type="caution">
    <text evidence="1">The sequence shown here is derived from an EMBL/GenBank/DDBJ whole genome shotgun (WGS) entry which is preliminary data.</text>
</comment>
<keyword evidence="2" id="KW-1185">Reference proteome</keyword>
<name>A0ABR1QKZ7_9PEZI</name>
<evidence type="ECO:0000313" key="1">
    <source>
        <dbReference type="EMBL" id="KAK7959008.1"/>
    </source>
</evidence>
<dbReference type="Proteomes" id="UP001391051">
    <property type="component" value="Unassembled WGS sequence"/>
</dbReference>
<dbReference type="GeneID" id="92073146"/>
<gene>
    <name evidence="1" type="ORF">PG986_003862</name>
</gene>
<evidence type="ECO:0000313" key="2">
    <source>
        <dbReference type="Proteomes" id="UP001391051"/>
    </source>
</evidence>
<reference evidence="1 2" key="1">
    <citation type="submission" date="2023-01" db="EMBL/GenBank/DDBJ databases">
        <title>Analysis of 21 Apiospora genomes using comparative genomics revels a genus with tremendous synthesis potential of carbohydrate active enzymes and secondary metabolites.</title>
        <authorList>
            <person name="Sorensen T."/>
        </authorList>
    </citation>
    <scope>NUCLEOTIDE SEQUENCE [LARGE SCALE GENOMIC DNA]</scope>
    <source>
        <strain evidence="1 2">CBS 24483</strain>
    </source>
</reference>
<accession>A0ABR1QKZ7</accession>
<sequence>MPCTEAAGCINCSLSGALGANVWDEERFVLRAECGVYPQYSDRRLAAGLSDLLGRPWFQRVWVLQEVACARVATVVCGVHSISTRTFAMLPLVWHLEEDVDPHVQAVLELMPGPMRRDSPGSGSSGANDRALATLLKKFEHSKASVKLDRVYALLGISSDASDPDYFPPVYSLSEEEVVFNTMLFLVLGYTRHSVEHQRFGAPTDFSDARYREMRGRRCTVTDLIQALQGLTPLWTYLLDWAVMEHQDKLVARLVKGPKKTFETDLSALDVGAPIDPMPPLAHRVMADMVPRHVAMYDQLLKQVVEPRDDVHHQVFLRRLGQLRSRLVARTTLFRFVQLVVRLHSEVDIEDSTAGDTQIYRRWCFPCFFHRTSTRLASSKPRFYLCSHHPSTSTWWPALQLRRLLLRDLGPWKVVVSGREVGET</sequence>
<proteinExistence type="predicted"/>
<dbReference type="PANTHER" id="PTHR24148:SF78">
    <property type="entry name" value="HETEROKARYON INCOMPATIBILITY DOMAIN-CONTAINING PROTEIN"/>
    <property type="match status" value="1"/>
</dbReference>
<dbReference type="PANTHER" id="PTHR24148">
    <property type="entry name" value="ANKYRIN REPEAT DOMAIN-CONTAINING PROTEIN 39 HOMOLOG-RELATED"/>
    <property type="match status" value="1"/>
</dbReference>